<evidence type="ECO:0000313" key="2">
    <source>
        <dbReference type="WBParaSite" id="TREG1_700.1"/>
    </source>
</evidence>
<keyword evidence="1" id="KW-1185">Reference proteome</keyword>
<protein>
    <submittedName>
        <fullName evidence="2">Uncharacterized protein</fullName>
    </submittedName>
</protein>
<proteinExistence type="predicted"/>
<dbReference type="Proteomes" id="UP000050795">
    <property type="component" value="Unassembled WGS sequence"/>
</dbReference>
<name>A0AA85K852_TRIRE</name>
<dbReference type="WBParaSite" id="TREG1_700.1">
    <property type="protein sequence ID" value="TREG1_700.1"/>
    <property type="gene ID" value="TREG1_700"/>
</dbReference>
<accession>A0AA85K852</accession>
<organism evidence="1 2">
    <name type="scientific">Trichobilharzia regenti</name>
    <name type="common">Nasal bird schistosome</name>
    <dbReference type="NCBI Taxonomy" id="157069"/>
    <lineage>
        <taxon>Eukaryota</taxon>
        <taxon>Metazoa</taxon>
        <taxon>Spiralia</taxon>
        <taxon>Lophotrochozoa</taxon>
        <taxon>Platyhelminthes</taxon>
        <taxon>Trematoda</taxon>
        <taxon>Digenea</taxon>
        <taxon>Strigeidida</taxon>
        <taxon>Schistosomatoidea</taxon>
        <taxon>Schistosomatidae</taxon>
        <taxon>Trichobilharzia</taxon>
    </lineage>
</organism>
<reference evidence="2" key="2">
    <citation type="submission" date="2023-11" db="UniProtKB">
        <authorList>
            <consortium name="WormBaseParasite"/>
        </authorList>
    </citation>
    <scope>IDENTIFICATION</scope>
</reference>
<evidence type="ECO:0000313" key="1">
    <source>
        <dbReference type="Proteomes" id="UP000050795"/>
    </source>
</evidence>
<reference evidence="1" key="1">
    <citation type="submission" date="2022-06" db="EMBL/GenBank/DDBJ databases">
        <authorList>
            <person name="Berger JAMES D."/>
            <person name="Berger JAMES D."/>
        </authorList>
    </citation>
    <scope>NUCLEOTIDE SEQUENCE [LARGE SCALE GENOMIC DNA]</scope>
</reference>
<sequence>MKHSSDTREHAIATDLYRIWESQLTTSTTASYCSTPKEARVPVARRMFMSSSNKSVPPTSLSSSISAVDVVAINKCRWHTSGLHLAAADDISRVTICNVHESLSQPNTEDWSIFAHVLADFKHYEMEPEMIDSEHQQQQHF</sequence>
<dbReference type="AlphaFoldDB" id="A0AA85K852"/>